<dbReference type="Gramene" id="PGSC0003DMT400073500">
    <property type="protein sequence ID" value="PGSC0003DMT400073500"/>
    <property type="gene ID" value="PGSC0003DMG400028558"/>
</dbReference>
<proteinExistence type="predicted"/>
<organism evidence="2 3">
    <name type="scientific">Solanum tuberosum</name>
    <name type="common">Potato</name>
    <dbReference type="NCBI Taxonomy" id="4113"/>
    <lineage>
        <taxon>Eukaryota</taxon>
        <taxon>Viridiplantae</taxon>
        <taxon>Streptophyta</taxon>
        <taxon>Embryophyta</taxon>
        <taxon>Tracheophyta</taxon>
        <taxon>Spermatophyta</taxon>
        <taxon>Magnoliopsida</taxon>
        <taxon>eudicotyledons</taxon>
        <taxon>Gunneridae</taxon>
        <taxon>Pentapetalae</taxon>
        <taxon>asterids</taxon>
        <taxon>lamiids</taxon>
        <taxon>Solanales</taxon>
        <taxon>Solanaceae</taxon>
        <taxon>Solanoideae</taxon>
        <taxon>Solaneae</taxon>
        <taxon>Solanum</taxon>
    </lineage>
</organism>
<dbReference type="InParanoid" id="M1CS48"/>
<dbReference type="EnsemblPlants" id="PGSC0003DMT400073500">
    <property type="protein sequence ID" value="PGSC0003DMT400073500"/>
    <property type="gene ID" value="PGSC0003DMG400028558"/>
</dbReference>
<sequence>MRGSHDQGGGDRDKNKEQQPHLKNHDTYKSDAKKFGRQNDAQKKAHTTKGTVATYAMGRMTMQSALNCRTLVPYYGNGRRKIHKNQCKVYARCNWG</sequence>
<dbReference type="HOGENOM" id="CLU_2363775_0_0_1"/>
<name>M1CS48_SOLTU</name>
<feature type="region of interest" description="Disordered" evidence="1">
    <location>
        <begin position="1"/>
        <end position="50"/>
    </location>
</feature>
<reference evidence="3" key="1">
    <citation type="journal article" date="2011" name="Nature">
        <title>Genome sequence and analysis of the tuber crop potato.</title>
        <authorList>
            <consortium name="The Potato Genome Sequencing Consortium"/>
        </authorList>
    </citation>
    <scope>NUCLEOTIDE SEQUENCE [LARGE SCALE GENOMIC DNA]</scope>
    <source>
        <strain evidence="3">cv. DM1-3 516 R44</strain>
    </source>
</reference>
<feature type="compositionally biased region" description="Basic and acidic residues" evidence="1">
    <location>
        <begin position="1"/>
        <end position="34"/>
    </location>
</feature>
<evidence type="ECO:0000313" key="3">
    <source>
        <dbReference type="Proteomes" id="UP000011115"/>
    </source>
</evidence>
<evidence type="ECO:0000313" key="2">
    <source>
        <dbReference type="EnsemblPlants" id="PGSC0003DMT400073500"/>
    </source>
</evidence>
<evidence type="ECO:0000256" key="1">
    <source>
        <dbReference type="SAM" id="MobiDB-lite"/>
    </source>
</evidence>
<dbReference type="Proteomes" id="UP000011115">
    <property type="component" value="Unassembled WGS sequence"/>
</dbReference>
<keyword evidence="3" id="KW-1185">Reference proteome</keyword>
<dbReference type="PaxDb" id="4113-PGSC0003DMT400073500"/>
<reference evidence="2" key="2">
    <citation type="submission" date="2015-06" db="UniProtKB">
        <authorList>
            <consortium name="EnsemblPlants"/>
        </authorList>
    </citation>
    <scope>IDENTIFICATION</scope>
    <source>
        <strain evidence="2">DM1-3 516 R44</strain>
    </source>
</reference>
<accession>M1CS48</accession>
<protein>
    <submittedName>
        <fullName evidence="2">Uncharacterized protein</fullName>
    </submittedName>
</protein>
<dbReference type="AlphaFoldDB" id="M1CS48"/>